<comment type="caution">
    <text evidence="1">The sequence shown here is derived from an EMBL/GenBank/DDBJ whole genome shotgun (WGS) entry which is preliminary data.</text>
</comment>
<dbReference type="EMBL" id="MU250541">
    <property type="protein sequence ID" value="KAG7444083.1"/>
    <property type="molecule type" value="Genomic_DNA"/>
</dbReference>
<keyword evidence="2" id="KW-1185">Reference proteome</keyword>
<protein>
    <submittedName>
        <fullName evidence="1">Uncharacterized protein</fullName>
    </submittedName>
</protein>
<dbReference type="AlphaFoldDB" id="A0A9P7VP27"/>
<sequence length="262" mass="30184">MLDCAPNSGGVRYVSSAIFTCKTSHQISQLALTWFAYFLWPFKALNWYSTFVAQRTEVPEQLPLHLYNLRRQLFYQQNYRCPISGMVELGHPKLSSEVMCILRTHHILQRPIIGEIDFFEPITREIIHKYINPGVDLNSVPNDDPSNAFACELNTDMHFSNFRMSLKATTNADEYTVETYGQCLWPRYFKKVVTFKEGTLRPDPRYLHLHACVADVLQKSGAARVVDHILKCLPQRRRPADIVDLQGVLNILGLWYSLVAAF</sequence>
<accession>A0A9P7VP27</accession>
<organism evidence="1 2">
    <name type="scientific">Guyanagaster necrorhizus</name>
    <dbReference type="NCBI Taxonomy" id="856835"/>
    <lineage>
        <taxon>Eukaryota</taxon>
        <taxon>Fungi</taxon>
        <taxon>Dikarya</taxon>
        <taxon>Basidiomycota</taxon>
        <taxon>Agaricomycotina</taxon>
        <taxon>Agaricomycetes</taxon>
        <taxon>Agaricomycetidae</taxon>
        <taxon>Agaricales</taxon>
        <taxon>Marasmiineae</taxon>
        <taxon>Physalacriaceae</taxon>
        <taxon>Guyanagaster</taxon>
    </lineage>
</organism>
<gene>
    <name evidence="1" type="ORF">BT62DRAFT_250938</name>
</gene>
<name>A0A9P7VP27_9AGAR</name>
<dbReference type="GeneID" id="66102535"/>
<evidence type="ECO:0000313" key="2">
    <source>
        <dbReference type="Proteomes" id="UP000812287"/>
    </source>
</evidence>
<dbReference type="RefSeq" id="XP_043037583.1">
    <property type="nucleotide sequence ID" value="XM_043180239.1"/>
</dbReference>
<dbReference type="OrthoDB" id="2104739at2759"/>
<evidence type="ECO:0000313" key="1">
    <source>
        <dbReference type="EMBL" id="KAG7444083.1"/>
    </source>
</evidence>
<reference evidence="1" key="1">
    <citation type="submission" date="2020-11" db="EMBL/GenBank/DDBJ databases">
        <title>Adaptations for nitrogen fixation in a non-lichenized fungal sporocarp promotes dispersal by wood-feeding termites.</title>
        <authorList>
            <consortium name="DOE Joint Genome Institute"/>
            <person name="Koch R.A."/>
            <person name="Yoon G."/>
            <person name="Arayal U."/>
            <person name="Lail K."/>
            <person name="Amirebrahimi M."/>
            <person name="Labutti K."/>
            <person name="Lipzen A."/>
            <person name="Riley R."/>
            <person name="Barry K."/>
            <person name="Henrissat B."/>
            <person name="Grigoriev I.V."/>
            <person name="Herr J.R."/>
            <person name="Aime M.C."/>
        </authorList>
    </citation>
    <scope>NUCLEOTIDE SEQUENCE</scope>
    <source>
        <strain evidence="1">MCA 3950</strain>
    </source>
</reference>
<proteinExistence type="predicted"/>
<dbReference type="Proteomes" id="UP000812287">
    <property type="component" value="Unassembled WGS sequence"/>
</dbReference>